<comment type="catalytic activity">
    <reaction evidence="12 13 20">
        <text>IMP + NAD(+) + H2O = XMP + NADH + H(+)</text>
        <dbReference type="Rhea" id="RHEA:11708"/>
        <dbReference type="ChEBI" id="CHEBI:15377"/>
        <dbReference type="ChEBI" id="CHEBI:15378"/>
        <dbReference type="ChEBI" id="CHEBI:57464"/>
        <dbReference type="ChEBI" id="CHEBI:57540"/>
        <dbReference type="ChEBI" id="CHEBI:57945"/>
        <dbReference type="ChEBI" id="CHEBI:58053"/>
        <dbReference type="EC" id="1.1.1.205"/>
    </reaction>
</comment>
<evidence type="ECO:0000256" key="9">
    <source>
        <dbReference type="ARBA" id="ARBA00023002"/>
    </source>
</evidence>
<feature type="domain" description="CBS" evidence="21">
    <location>
        <begin position="153"/>
        <end position="210"/>
    </location>
</feature>
<comment type="similarity">
    <text evidence="2 13 19">Belongs to the IMPDH/GMPR family.</text>
</comment>
<dbReference type="Gene3D" id="3.20.20.70">
    <property type="entry name" value="Aldolase class I"/>
    <property type="match status" value="1"/>
</dbReference>
<evidence type="ECO:0000256" key="8">
    <source>
        <dbReference type="ARBA" id="ARBA00022958"/>
    </source>
</evidence>
<dbReference type="InterPro" id="IPR015875">
    <property type="entry name" value="IMP_DH/GMP_Rdtase_CS"/>
</dbReference>
<protein>
    <recommendedName>
        <fullName evidence="13 20">Inosine-5'-monophosphate dehydrogenase</fullName>
        <shortName evidence="13">IMP dehydrogenase</shortName>
        <shortName evidence="13">IMPD</shortName>
        <shortName evidence="13">IMPDH</shortName>
        <ecNumber evidence="13 20">1.1.1.205</ecNumber>
    </recommendedName>
</protein>
<evidence type="ECO:0000256" key="20">
    <source>
        <dbReference type="RuleBase" id="RU003928"/>
    </source>
</evidence>
<dbReference type="InterPro" id="IPR001093">
    <property type="entry name" value="IMP_DH_GMPRt"/>
</dbReference>
<evidence type="ECO:0000313" key="23">
    <source>
        <dbReference type="Proteomes" id="UP000317093"/>
    </source>
</evidence>
<keyword evidence="8 13" id="KW-0630">Potassium</keyword>
<dbReference type="OrthoDB" id="9805398at2"/>
<comment type="caution">
    <text evidence="13">Lacks conserved residue(s) required for the propagation of feature annotation.</text>
</comment>
<evidence type="ECO:0000256" key="12">
    <source>
        <dbReference type="ARBA" id="ARBA00048028"/>
    </source>
</evidence>
<evidence type="ECO:0000256" key="15">
    <source>
        <dbReference type="PIRSR" id="PIRSR000130-2"/>
    </source>
</evidence>
<evidence type="ECO:0000256" key="13">
    <source>
        <dbReference type="HAMAP-Rule" id="MF_01964"/>
    </source>
</evidence>
<evidence type="ECO:0000256" key="6">
    <source>
        <dbReference type="ARBA" id="ARBA00022749"/>
    </source>
</evidence>
<organism evidence="22 23">
    <name type="scientific">Kolteria novifilia</name>
    <dbReference type="NCBI Taxonomy" id="2527975"/>
    <lineage>
        <taxon>Bacteria</taxon>
        <taxon>Pseudomonadati</taxon>
        <taxon>Planctomycetota</taxon>
        <taxon>Planctomycetia</taxon>
        <taxon>Kolteriales</taxon>
        <taxon>Kolteriaceae</taxon>
        <taxon>Kolteria</taxon>
    </lineage>
</organism>
<gene>
    <name evidence="13 22" type="primary">guaB</name>
    <name evidence="22" type="ORF">Pan216_11650</name>
</gene>
<dbReference type="EC" id="1.1.1.205" evidence="13 20"/>
<keyword evidence="5" id="KW-0677">Repeat</keyword>
<dbReference type="GO" id="GO:0000166">
    <property type="term" value="F:nucleotide binding"/>
    <property type="evidence" value="ECO:0007669"/>
    <property type="project" value="UniProtKB-UniRule"/>
</dbReference>
<comment type="function">
    <text evidence="13">Catalyzes the conversion of inosine 5'-phosphate (IMP) to xanthosine 5'-phosphate (XMP), the first committed and rate-limiting step in the de novo synthesis of guanine nucleotides, and therefore plays an important role in the regulation of cell growth.</text>
</comment>
<feature type="active site" description="Proton acceptor" evidence="13 14">
    <location>
        <position position="397"/>
    </location>
</feature>
<dbReference type="Pfam" id="PF00571">
    <property type="entry name" value="CBS"/>
    <property type="match status" value="2"/>
</dbReference>
<evidence type="ECO:0000259" key="21">
    <source>
        <dbReference type="PROSITE" id="PS51371"/>
    </source>
</evidence>
<dbReference type="CDD" id="cd04601">
    <property type="entry name" value="CBS_pair_IMPDH"/>
    <property type="match status" value="1"/>
</dbReference>
<dbReference type="SMART" id="SM00116">
    <property type="entry name" value="CBS"/>
    <property type="match status" value="2"/>
</dbReference>
<proteinExistence type="inferred from homology"/>
<feature type="binding site" evidence="13">
    <location>
        <position position="245"/>
    </location>
    <ligand>
        <name>NAD(+)</name>
        <dbReference type="ChEBI" id="CHEBI:57540"/>
    </ligand>
</feature>
<dbReference type="InterPro" id="IPR013785">
    <property type="entry name" value="Aldolase_TIM"/>
</dbReference>
<keyword evidence="7 13" id="KW-0658">Purine biosynthesis</keyword>
<dbReference type="GO" id="GO:0003938">
    <property type="term" value="F:IMP dehydrogenase activity"/>
    <property type="evidence" value="ECO:0007669"/>
    <property type="project" value="UniProtKB-UniRule"/>
</dbReference>
<feature type="binding site" evidence="13">
    <location>
        <position position="465"/>
    </location>
    <ligand>
        <name>K(+)</name>
        <dbReference type="ChEBI" id="CHEBI:29103"/>
        <note>ligand shared between two tetrameric partners</note>
    </ligand>
</feature>
<dbReference type="GO" id="GO:0046872">
    <property type="term" value="F:metal ion binding"/>
    <property type="evidence" value="ECO:0007669"/>
    <property type="project" value="UniProtKB-UniRule"/>
</dbReference>
<comment type="pathway">
    <text evidence="13 20">Purine metabolism; XMP biosynthesis via de novo pathway; XMP from IMP: step 1/1.</text>
</comment>
<evidence type="ECO:0000256" key="7">
    <source>
        <dbReference type="ARBA" id="ARBA00022755"/>
    </source>
</evidence>
<dbReference type="FunFam" id="3.20.20.70:FF:000003">
    <property type="entry name" value="GMP reductase"/>
    <property type="match status" value="1"/>
</dbReference>
<dbReference type="GO" id="GO:0006177">
    <property type="term" value="P:GMP biosynthetic process"/>
    <property type="evidence" value="ECO:0007669"/>
    <property type="project" value="UniProtKB-UniRule"/>
</dbReference>
<feature type="binding site" evidence="13">
    <location>
        <position position="464"/>
    </location>
    <ligand>
        <name>K(+)</name>
        <dbReference type="ChEBI" id="CHEBI:29103"/>
        <note>ligand shared between two tetrameric partners</note>
    </ligand>
</feature>
<feature type="active site" description="Thioimidate intermediate" evidence="13 14">
    <location>
        <position position="301"/>
    </location>
</feature>
<dbReference type="EMBL" id="CP036279">
    <property type="protein sequence ID" value="QDU60326.1"/>
    <property type="molecule type" value="Genomic_DNA"/>
</dbReference>
<dbReference type="PANTHER" id="PTHR11911">
    <property type="entry name" value="INOSINE-5-MONOPHOSPHATE DEHYDROGENASE RELATED"/>
    <property type="match status" value="1"/>
</dbReference>
<evidence type="ECO:0000256" key="3">
    <source>
        <dbReference type="ARBA" id="ARBA00011881"/>
    </source>
</evidence>
<feature type="binding site" evidence="13 15">
    <location>
        <position position="299"/>
    </location>
    <ligand>
        <name>IMP</name>
        <dbReference type="ChEBI" id="CHEBI:58053"/>
    </ligand>
</feature>
<dbReference type="Pfam" id="PF00478">
    <property type="entry name" value="IMPDH"/>
    <property type="match status" value="1"/>
</dbReference>
<evidence type="ECO:0000256" key="11">
    <source>
        <dbReference type="ARBA" id="ARBA00023122"/>
    </source>
</evidence>
<keyword evidence="23" id="KW-1185">Reference proteome</keyword>
<feature type="binding site" description="in other chain" evidence="13 17">
    <location>
        <position position="296"/>
    </location>
    <ligand>
        <name>K(+)</name>
        <dbReference type="ChEBI" id="CHEBI:29103"/>
        <note>ligand shared between two tetrameric partners</note>
    </ligand>
</feature>
<feature type="binding site" description="in other chain" evidence="13 17">
    <location>
        <position position="301"/>
    </location>
    <ligand>
        <name>K(+)</name>
        <dbReference type="ChEBI" id="CHEBI:29103"/>
        <note>ligand shared between two tetrameric partners</note>
    </ligand>
</feature>
<dbReference type="RefSeq" id="WP_145256001.1">
    <property type="nucleotide sequence ID" value="NZ_CP036279.1"/>
</dbReference>
<evidence type="ECO:0000313" key="22">
    <source>
        <dbReference type="EMBL" id="QDU60326.1"/>
    </source>
</evidence>
<dbReference type="GO" id="GO:0006183">
    <property type="term" value="P:GTP biosynthetic process"/>
    <property type="evidence" value="ECO:0007669"/>
    <property type="project" value="TreeGrafter"/>
</dbReference>
<feature type="binding site" evidence="13 15">
    <location>
        <begin position="381"/>
        <end position="385"/>
    </location>
    <ligand>
        <name>IMP</name>
        <dbReference type="ChEBI" id="CHEBI:58053"/>
    </ligand>
</feature>
<evidence type="ECO:0000256" key="4">
    <source>
        <dbReference type="ARBA" id="ARBA00022723"/>
    </source>
</evidence>
<evidence type="ECO:0000256" key="19">
    <source>
        <dbReference type="RuleBase" id="RU003927"/>
    </source>
</evidence>
<evidence type="ECO:0000256" key="18">
    <source>
        <dbReference type="PROSITE-ProRule" id="PRU00703"/>
    </source>
</evidence>
<dbReference type="InterPro" id="IPR046342">
    <property type="entry name" value="CBS_dom_sf"/>
</dbReference>
<dbReference type="NCBIfam" id="TIGR01302">
    <property type="entry name" value="IMP_dehydrog"/>
    <property type="match status" value="1"/>
</dbReference>
<dbReference type="PROSITE" id="PS00487">
    <property type="entry name" value="IMP_DH_GMP_RED"/>
    <property type="match status" value="1"/>
</dbReference>
<dbReference type="InterPro" id="IPR000644">
    <property type="entry name" value="CBS_dom"/>
</dbReference>
<dbReference type="SUPFAM" id="SSF51412">
    <property type="entry name" value="Inosine monophosphate dehydrogenase (IMPDH)"/>
    <property type="match status" value="1"/>
</dbReference>
<evidence type="ECO:0000256" key="14">
    <source>
        <dbReference type="PIRSR" id="PIRSR000130-1"/>
    </source>
</evidence>
<dbReference type="PROSITE" id="PS51371">
    <property type="entry name" value="CBS"/>
    <property type="match status" value="2"/>
</dbReference>
<evidence type="ECO:0000256" key="10">
    <source>
        <dbReference type="ARBA" id="ARBA00023027"/>
    </source>
</evidence>
<dbReference type="AlphaFoldDB" id="A0A518B024"/>
<feature type="binding site" evidence="16">
    <location>
        <begin position="245"/>
        <end position="247"/>
    </location>
    <ligand>
        <name>NAD(+)</name>
        <dbReference type="ChEBI" id="CHEBI:57540"/>
    </ligand>
</feature>
<feature type="domain" description="CBS" evidence="21">
    <location>
        <begin position="94"/>
        <end position="152"/>
    </location>
</feature>
<evidence type="ECO:0000256" key="17">
    <source>
        <dbReference type="PIRSR" id="PIRSR000130-4"/>
    </source>
</evidence>
<sequence precursor="true">MEERIAYQGVTFDDVLLLPGYSNVLPRDIDISTQLTKRIRLNIPLLSAPMDTVTEANLAIGLAQEGGLGIIHKNMTLDRQLSEVEKVKRSANGVISDPVTLPPHATVREARDVMALHNISGVPSTENGVLRGILTRRDLRFVTEDQTRIDDVMTKDQLVTAPEGTTLKEAEAILTKKRVEKLLLVDDEYRLKGLITIKDIDKMLNFPSACRDDRGRLRVGAAVGVNDLERVEALISRDVDVVVVDSAHGHSENVIETVRRIKRSCDIDVIAGNVATPEGVRALLNAGADAIKVGIGPGSICTTRVISGVGVPQLTAAYLAAKEAEPEGVSIIADGGIRYSGDLTKAIAAGAHVAMLGSLFAGLAESPGQTIIYKGRSFKVYRGMGSLGAMVSGSKDRYRQEGPSEKLVPEGVEGRVPFRGPLSEFVYQLVGGLKAGMGYCGTPTIGDLRTKSRFIRVTAAAVQESHPHDILITQEAPNYTTSHLDTN</sequence>
<keyword evidence="4 13" id="KW-0479">Metal-binding</keyword>
<feature type="binding site" evidence="13 15">
    <location>
        <begin position="334"/>
        <end position="336"/>
    </location>
    <ligand>
        <name>IMP</name>
        <dbReference type="ChEBI" id="CHEBI:58053"/>
    </ligand>
</feature>
<evidence type="ECO:0000256" key="16">
    <source>
        <dbReference type="PIRSR" id="PIRSR000130-3"/>
    </source>
</evidence>
<comment type="cofactor">
    <cofactor evidence="1 13">
        <name>K(+)</name>
        <dbReference type="ChEBI" id="CHEBI:29103"/>
    </cofactor>
</comment>
<keyword evidence="6 13" id="KW-0332">GMP biosynthesis</keyword>
<feature type="binding site" evidence="13">
    <location>
        <position position="466"/>
    </location>
    <ligand>
        <name>K(+)</name>
        <dbReference type="ChEBI" id="CHEBI:29103"/>
        <note>ligand shared between two tetrameric partners</note>
    </ligand>
</feature>
<dbReference type="UniPathway" id="UPA00601">
    <property type="reaction ID" value="UER00295"/>
</dbReference>
<dbReference type="Proteomes" id="UP000317093">
    <property type="component" value="Chromosome"/>
</dbReference>
<name>A0A518B024_9BACT</name>
<dbReference type="SMART" id="SM01240">
    <property type="entry name" value="IMPDH"/>
    <property type="match status" value="1"/>
</dbReference>
<evidence type="ECO:0000256" key="2">
    <source>
        <dbReference type="ARBA" id="ARBA00005502"/>
    </source>
</evidence>
<comment type="activity regulation">
    <text evidence="13">Mycophenolic acid (MPA) is a non-competitive inhibitor that prevents formation of the closed enzyme conformation by binding to the same site as the amobile flap. In contrast, mizoribine monophosphate (MZP) is a competitive inhibitor that induces the closed conformation. MPA is a potent inhibitor of mammalian IMPDHs but a poor inhibitor of the bacterial enzymes. MZP is a more potent inhibitor of bacterial IMPDH.</text>
</comment>
<feature type="binding site" description="in other chain" evidence="13 17">
    <location>
        <position position="298"/>
    </location>
    <ligand>
        <name>K(+)</name>
        <dbReference type="ChEBI" id="CHEBI:29103"/>
        <note>ligand shared between two tetrameric partners</note>
    </ligand>
</feature>
<keyword evidence="11 18" id="KW-0129">CBS domain</keyword>
<keyword evidence="9 13" id="KW-0560">Oxidoreductase</keyword>
<feature type="binding site" evidence="13 16">
    <location>
        <begin position="294"/>
        <end position="296"/>
    </location>
    <ligand>
        <name>NAD(+)</name>
        <dbReference type="ChEBI" id="CHEBI:57540"/>
    </ligand>
</feature>
<feature type="binding site" evidence="13 15">
    <location>
        <position position="410"/>
    </location>
    <ligand>
        <name>IMP</name>
        <dbReference type="ChEBI" id="CHEBI:58053"/>
    </ligand>
</feature>
<evidence type="ECO:0000256" key="1">
    <source>
        <dbReference type="ARBA" id="ARBA00001958"/>
    </source>
</evidence>
<reference evidence="22 23" key="1">
    <citation type="submission" date="2019-02" db="EMBL/GenBank/DDBJ databases">
        <title>Deep-cultivation of Planctomycetes and their phenomic and genomic characterization uncovers novel biology.</title>
        <authorList>
            <person name="Wiegand S."/>
            <person name="Jogler M."/>
            <person name="Boedeker C."/>
            <person name="Pinto D."/>
            <person name="Vollmers J."/>
            <person name="Rivas-Marin E."/>
            <person name="Kohn T."/>
            <person name="Peeters S.H."/>
            <person name="Heuer A."/>
            <person name="Rast P."/>
            <person name="Oberbeckmann S."/>
            <person name="Bunk B."/>
            <person name="Jeske O."/>
            <person name="Meyerdierks A."/>
            <person name="Storesund J.E."/>
            <person name="Kallscheuer N."/>
            <person name="Luecker S."/>
            <person name="Lage O.M."/>
            <person name="Pohl T."/>
            <person name="Merkel B.J."/>
            <person name="Hornburger P."/>
            <person name="Mueller R.-W."/>
            <person name="Bruemmer F."/>
            <person name="Labrenz M."/>
            <person name="Spormann A.M."/>
            <person name="Op den Camp H."/>
            <person name="Overmann J."/>
            <person name="Amann R."/>
            <person name="Jetten M.S.M."/>
            <person name="Mascher T."/>
            <person name="Medema M.H."/>
            <person name="Devos D.P."/>
            <person name="Kaster A.-K."/>
            <person name="Ovreas L."/>
            <person name="Rohde M."/>
            <person name="Galperin M.Y."/>
            <person name="Jogler C."/>
        </authorList>
    </citation>
    <scope>NUCLEOTIDE SEQUENCE [LARGE SCALE GENOMIC DNA]</scope>
    <source>
        <strain evidence="22 23">Pan216</strain>
    </source>
</reference>
<accession>A0A518B024</accession>
<dbReference type="InterPro" id="IPR005990">
    <property type="entry name" value="IMP_DH"/>
</dbReference>
<evidence type="ECO:0000256" key="5">
    <source>
        <dbReference type="ARBA" id="ARBA00022737"/>
    </source>
</evidence>
<dbReference type="HAMAP" id="MF_01964">
    <property type="entry name" value="IMPDH"/>
    <property type="match status" value="1"/>
</dbReference>
<feature type="binding site" evidence="13 15">
    <location>
        <begin position="357"/>
        <end position="358"/>
    </location>
    <ligand>
        <name>IMP</name>
        <dbReference type="ChEBI" id="CHEBI:58053"/>
    </ligand>
</feature>
<dbReference type="CDD" id="cd00381">
    <property type="entry name" value="IMPDH"/>
    <property type="match status" value="1"/>
</dbReference>
<dbReference type="PIRSF" id="PIRSF000130">
    <property type="entry name" value="IMPDH"/>
    <property type="match status" value="1"/>
</dbReference>
<dbReference type="SUPFAM" id="SSF54631">
    <property type="entry name" value="CBS-domain pair"/>
    <property type="match status" value="1"/>
</dbReference>
<dbReference type="PANTHER" id="PTHR11911:SF111">
    <property type="entry name" value="INOSINE-5'-MONOPHOSPHATE DEHYDROGENASE"/>
    <property type="match status" value="1"/>
</dbReference>
<keyword evidence="10 13" id="KW-0520">NAD</keyword>
<comment type="subunit">
    <text evidence="3 13">Homotetramer.</text>
</comment>
<dbReference type="KEGG" id="knv:Pan216_11650"/>